<dbReference type="CDD" id="cd14066">
    <property type="entry name" value="STKc_IRAK"/>
    <property type="match status" value="1"/>
</dbReference>
<dbReference type="GO" id="GO:0051707">
    <property type="term" value="P:response to other organism"/>
    <property type="evidence" value="ECO:0007669"/>
    <property type="project" value="UniProtKB-ARBA"/>
</dbReference>
<dbReference type="FunFam" id="3.80.10.10:FF:000383">
    <property type="entry name" value="Leucine-rich repeat receptor protein kinase EMS1"/>
    <property type="match status" value="1"/>
</dbReference>
<dbReference type="InterPro" id="IPR032675">
    <property type="entry name" value="LRR_dom_sf"/>
</dbReference>
<dbReference type="PROSITE" id="PS00108">
    <property type="entry name" value="PROTEIN_KINASE_ST"/>
    <property type="match status" value="2"/>
</dbReference>
<evidence type="ECO:0000256" key="3">
    <source>
        <dbReference type="ARBA" id="ARBA00009592"/>
    </source>
</evidence>
<keyword evidence="18" id="KW-0675">Receptor</keyword>
<keyword evidence="8" id="KW-0433">Leucine-rich repeat</keyword>
<evidence type="ECO:0000256" key="7">
    <source>
        <dbReference type="ARBA" id="ARBA00022553"/>
    </source>
</evidence>
<organism evidence="26 27">
    <name type="scientific">Escallonia rubra</name>
    <dbReference type="NCBI Taxonomy" id="112253"/>
    <lineage>
        <taxon>Eukaryota</taxon>
        <taxon>Viridiplantae</taxon>
        <taxon>Streptophyta</taxon>
        <taxon>Embryophyta</taxon>
        <taxon>Tracheophyta</taxon>
        <taxon>Spermatophyta</taxon>
        <taxon>Magnoliopsida</taxon>
        <taxon>eudicotyledons</taxon>
        <taxon>Gunneridae</taxon>
        <taxon>Pentapetalae</taxon>
        <taxon>asterids</taxon>
        <taxon>campanulids</taxon>
        <taxon>Escalloniales</taxon>
        <taxon>Escalloniaceae</taxon>
        <taxon>Escallonia</taxon>
    </lineage>
</organism>
<evidence type="ECO:0000256" key="10">
    <source>
        <dbReference type="ARBA" id="ARBA00022692"/>
    </source>
</evidence>
<comment type="subcellular location">
    <subcellularLocation>
        <location evidence="1">Cell membrane</location>
        <topology evidence="1">Single-pass type I membrane protein</topology>
    </subcellularLocation>
</comment>
<dbReference type="InterPro" id="IPR001611">
    <property type="entry name" value="Leu-rich_rpt"/>
</dbReference>
<dbReference type="FunFam" id="3.80.10.10:FF:000095">
    <property type="entry name" value="LRR receptor-like serine/threonine-protein kinase GSO1"/>
    <property type="match status" value="1"/>
</dbReference>
<dbReference type="EMBL" id="JAVXUO010002506">
    <property type="protein sequence ID" value="KAK2972640.1"/>
    <property type="molecule type" value="Genomic_DNA"/>
</dbReference>
<keyword evidence="14" id="KW-0418">Kinase</keyword>
<keyword evidence="15 22" id="KW-0067">ATP-binding</keyword>
<dbReference type="InterPro" id="IPR013210">
    <property type="entry name" value="LRR_N_plant-typ"/>
</dbReference>
<dbReference type="PANTHER" id="PTHR27008:SF598">
    <property type="entry name" value="RECEPTOR-LIKE SERINE_THREONINE-PROTEIN KINASE, PUTATIVE-RELATED"/>
    <property type="match status" value="1"/>
</dbReference>
<dbReference type="PROSITE" id="PS50011">
    <property type="entry name" value="PROTEIN_KINASE_DOM"/>
    <property type="match status" value="2"/>
</dbReference>
<dbReference type="Pfam" id="PF08263">
    <property type="entry name" value="LRRNT_2"/>
    <property type="match status" value="2"/>
</dbReference>
<feature type="domain" description="Protein kinase" evidence="24">
    <location>
        <begin position="722"/>
        <end position="1034"/>
    </location>
</feature>
<feature type="domain" description="Protein kinase" evidence="24">
    <location>
        <begin position="2045"/>
        <end position="2356"/>
    </location>
</feature>
<dbReference type="GO" id="GO:0004674">
    <property type="term" value="F:protein serine/threonine kinase activity"/>
    <property type="evidence" value="ECO:0007669"/>
    <property type="project" value="UniProtKB-KW"/>
</dbReference>
<dbReference type="PANTHER" id="PTHR27008">
    <property type="entry name" value="OS04G0122200 PROTEIN"/>
    <property type="match status" value="1"/>
</dbReference>
<feature type="domain" description="S1 motif" evidence="25">
    <location>
        <begin position="374"/>
        <end position="455"/>
    </location>
</feature>
<evidence type="ECO:0000256" key="12">
    <source>
        <dbReference type="ARBA" id="ARBA00022737"/>
    </source>
</evidence>
<dbReference type="GO" id="GO:0006952">
    <property type="term" value="P:defense response"/>
    <property type="evidence" value="ECO:0007669"/>
    <property type="project" value="UniProtKB-ARBA"/>
</dbReference>
<keyword evidence="11" id="KW-0732">Signal</keyword>
<dbReference type="Pfam" id="PF00069">
    <property type="entry name" value="Pkinase"/>
    <property type="match status" value="2"/>
</dbReference>
<dbReference type="Pfam" id="PF13855">
    <property type="entry name" value="LRR_8"/>
    <property type="match status" value="1"/>
</dbReference>
<dbReference type="FunFam" id="1.10.510.10:FF:000358">
    <property type="entry name" value="Putative leucine-rich repeat receptor-like serine/threonine-protein kinase"/>
    <property type="match status" value="2"/>
</dbReference>
<dbReference type="PROSITE" id="PS00107">
    <property type="entry name" value="PROTEIN_KINASE_ATP"/>
    <property type="match status" value="2"/>
</dbReference>
<feature type="binding site" evidence="22">
    <location>
        <position position="751"/>
    </location>
    <ligand>
        <name>ATP</name>
        <dbReference type="ChEBI" id="CHEBI:30616"/>
    </ligand>
</feature>
<comment type="catalytic activity">
    <reaction evidence="20">
        <text>L-threonyl-[protein] + ATP = O-phospho-L-threonyl-[protein] + ADP + H(+)</text>
        <dbReference type="Rhea" id="RHEA:46608"/>
        <dbReference type="Rhea" id="RHEA-COMP:11060"/>
        <dbReference type="Rhea" id="RHEA-COMP:11605"/>
        <dbReference type="ChEBI" id="CHEBI:15378"/>
        <dbReference type="ChEBI" id="CHEBI:30013"/>
        <dbReference type="ChEBI" id="CHEBI:30616"/>
        <dbReference type="ChEBI" id="CHEBI:61977"/>
        <dbReference type="ChEBI" id="CHEBI:456216"/>
        <dbReference type="EC" id="2.7.11.1"/>
    </reaction>
</comment>
<evidence type="ECO:0000256" key="17">
    <source>
        <dbReference type="ARBA" id="ARBA00023136"/>
    </source>
</evidence>
<dbReference type="InterPro" id="IPR000719">
    <property type="entry name" value="Prot_kinase_dom"/>
</dbReference>
<evidence type="ECO:0000256" key="21">
    <source>
        <dbReference type="ARBA" id="ARBA00048679"/>
    </source>
</evidence>
<evidence type="ECO:0000259" key="24">
    <source>
        <dbReference type="PROSITE" id="PS50011"/>
    </source>
</evidence>
<name>A0AA88RA75_9ASTE</name>
<dbReference type="FunFam" id="3.80.10.10:FF:000275">
    <property type="entry name" value="Leucine-rich repeat receptor-like protein kinase"/>
    <property type="match status" value="1"/>
</dbReference>
<feature type="transmembrane region" description="Helical" evidence="23">
    <location>
        <begin position="666"/>
        <end position="686"/>
    </location>
</feature>
<dbReference type="Pfam" id="PF00560">
    <property type="entry name" value="LRR_1"/>
    <property type="match status" value="5"/>
</dbReference>
<evidence type="ECO:0000256" key="6">
    <source>
        <dbReference type="ARBA" id="ARBA00022527"/>
    </source>
</evidence>
<dbReference type="SUPFAM" id="SSF52058">
    <property type="entry name" value="L domain-like"/>
    <property type="match status" value="5"/>
</dbReference>
<keyword evidence="17 23" id="KW-0472">Membrane</keyword>
<evidence type="ECO:0000256" key="14">
    <source>
        <dbReference type="ARBA" id="ARBA00022777"/>
    </source>
</evidence>
<keyword evidence="19" id="KW-0325">Glycoprotein</keyword>
<comment type="catalytic activity">
    <reaction evidence="21">
        <text>L-seryl-[protein] + ATP = O-phospho-L-seryl-[protein] + ADP + H(+)</text>
        <dbReference type="Rhea" id="RHEA:17989"/>
        <dbReference type="Rhea" id="RHEA-COMP:9863"/>
        <dbReference type="Rhea" id="RHEA-COMP:11604"/>
        <dbReference type="ChEBI" id="CHEBI:15378"/>
        <dbReference type="ChEBI" id="CHEBI:29999"/>
        <dbReference type="ChEBI" id="CHEBI:30616"/>
        <dbReference type="ChEBI" id="CHEBI:83421"/>
        <dbReference type="ChEBI" id="CHEBI:456216"/>
        <dbReference type="EC" id="2.7.11.1"/>
    </reaction>
</comment>
<dbReference type="SMART" id="SM00220">
    <property type="entry name" value="S_TKc"/>
    <property type="match status" value="2"/>
</dbReference>
<keyword evidence="13 22" id="KW-0547">Nucleotide-binding</keyword>
<dbReference type="Proteomes" id="UP001187471">
    <property type="component" value="Unassembled WGS sequence"/>
</dbReference>
<evidence type="ECO:0000256" key="20">
    <source>
        <dbReference type="ARBA" id="ARBA00047899"/>
    </source>
</evidence>
<dbReference type="FunFam" id="3.30.200.20:FF:000432">
    <property type="entry name" value="LRR receptor-like serine/threonine-protein kinase EFR"/>
    <property type="match status" value="2"/>
</dbReference>
<protein>
    <recommendedName>
        <fullName evidence="4">non-specific serine/threonine protein kinase</fullName>
        <ecNumber evidence="4">2.7.11.1</ecNumber>
    </recommendedName>
</protein>
<evidence type="ECO:0000256" key="8">
    <source>
        <dbReference type="ARBA" id="ARBA00022614"/>
    </source>
</evidence>
<evidence type="ECO:0000256" key="13">
    <source>
        <dbReference type="ARBA" id="ARBA00022741"/>
    </source>
</evidence>
<dbReference type="GO" id="GO:0005524">
    <property type="term" value="F:ATP binding"/>
    <property type="evidence" value="ECO:0007669"/>
    <property type="project" value="UniProtKB-UniRule"/>
</dbReference>
<proteinExistence type="inferred from homology"/>
<evidence type="ECO:0000256" key="22">
    <source>
        <dbReference type="PROSITE-ProRule" id="PRU10141"/>
    </source>
</evidence>
<dbReference type="Gene3D" id="1.10.510.10">
    <property type="entry name" value="Transferase(Phosphotransferase) domain 1"/>
    <property type="match status" value="2"/>
</dbReference>
<dbReference type="InterPro" id="IPR055414">
    <property type="entry name" value="LRR_R13L4/SHOC2-like"/>
</dbReference>
<comment type="caution">
    <text evidence="26">The sequence shown here is derived from an EMBL/GenBank/DDBJ whole genome shotgun (WGS) entry which is preliminary data.</text>
</comment>
<evidence type="ECO:0000256" key="5">
    <source>
        <dbReference type="ARBA" id="ARBA00022475"/>
    </source>
</evidence>
<dbReference type="Gene3D" id="3.80.10.10">
    <property type="entry name" value="Ribonuclease Inhibitor"/>
    <property type="match status" value="8"/>
</dbReference>
<dbReference type="Pfam" id="PF23598">
    <property type="entry name" value="LRR_14"/>
    <property type="match status" value="2"/>
</dbReference>
<dbReference type="PROSITE" id="PS50126">
    <property type="entry name" value="S1"/>
    <property type="match status" value="1"/>
</dbReference>
<evidence type="ECO:0000256" key="15">
    <source>
        <dbReference type="ARBA" id="ARBA00022840"/>
    </source>
</evidence>
<dbReference type="InterPro" id="IPR017441">
    <property type="entry name" value="Protein_kinase_ATP_BS"/>
</dbReference>
<keyword evidence="12" id="KW-0677">Repeat</keyword>
<dbReference type="SMART" id="SM00369">
    <property type="entry name" value="LRR_TYP"/>
    <property type="match status" value="17"/>
</dbReference>
<comment type="similarity">
    <text evidence="2">Belongs to the protein kinase superfamily. Ser/Thr protein kinase family.</text>
</comment>
<keyword evidence="5" id="KW-1003">Cell membrane</keyword>
<evidence type="ECO:0000256" key="19">
    <source>
        <dbReference type="ARBA" id="ARBA00023180"/>
    </source>
</evidence>
<dbReference type="InterPro" id="IPR008271">
    <property type="entry name" value="Ser/Thr_kinase_AS"/>
</dbReference>
<keyword evidence="7" id="KW-0597">Phosphoprotein</keyword>
<keyword evidence="27" id="KW-1185">Reference proteome</keyword>
<evidence type="ECO:0000256" key="23">
    <source>
        <dbReference type="SAM" id="Phobius"/>
    </source>
</evidence>
<dbReference type="InterPro" id="IPR003029">
    <property type="entry name" value="S1_domain"/>
</dbReference>
<dbReference type="Gene3D" id="3.30.200.20">
    <property type="entry name" value="Phosphorylase Kinase, domain 1"/>
    <property type="match status" value="2"/>
</dbReference>
<evidence type="ECO:0000256" key="9">
    <source>
        <dbReference type="ARBA" id="ARBA00022679"/>
    </source>
</evidence>
<evidence type="ECO:0000256" key="4">
    <source>
        <dbReference type="ARBA" id="ARBA00012513"/>
    </source>
</evidence>
<evidence type="ECO:0000256" key="1">
    <source>
        <dbReference type="ARBA" id="ARBA00004251"/>
    </source>
</evidence>
<keyword evidence="16 23" id="KW-1133">Transmembrane helix</keyword>
<keyword evidence="10 23" id="KW-0812">Transmembrane</keyword>
<keyword evidence="6" id="KW-0723">Serine/threonine-protein kinase</keyword>
<dbReference type="SMART" id="SM00365">
    <property type="entry name" value="LRR_SD22"/>
    <property type="match status" value="7"/>
</dbReference>
<dbReference type="InterPro" id="IPR051809">
    <property type="entry name" value="Plant_receptor-like_S/T_kinase"/>
</dbReference>
<dbReference type="InterPro" id="IPR003591">
    <property type="entry name" value="Leu-rich_rpt_typical-subtyp"/>
</dbReference>
<dbReference type="SUPFAM" id="SSF56112">
    <property type="entry name" value="Protein kinase-like (PK-like)"/>
    <property type="match status" value="2"/>
</dbReference>
<comment type="similarity">
    <text evidence="3">Belongs to the RLP family.</text>
</comment>
<dbReference type="GO" id="GO:0003676">
    <property type="term" value="F:nucleic acid binding"/>
    <property type="evidence" value="ECO:0007669"/>
    <property type="project" value="InterPro"/>
</dbReference>
<evidence type="ECO:0000313" key="27">
    <source>
        <dbReference type="Proteomes" id="UP001187471"/>
    </source>
</evidence>
<dbReference type="EC" id="2.7.11.1" evidence="4"/>
<feature type="binding site" evidence="22">
    <location>
        <position position="2073"/>
    </location>
    <ligand>
        <name>ATP</name>
        <dbReference type="ChEBI" id="CHEBI:30616"/>
    </ligand>
</feature>
<dbReference type="GO" id="GO:0005886">
    <property type="term" value="C:plasma membrane"/>
    <property type="evidence" value="ECO:0007669"/>
    <property type="project" value="UniProtKB-SubCell"/>
</dbReference>
<keyword evidence="9" id="KW-0808">Transferase</keyword>
<evidence type="ECO:0000256" key="11">
    <source>
        <dbReference type="ARBA" id="ARBA00022729"/>
    </source>
</evidence>
<evidence type="ECO:0000313" key="26">
    <source>
        <dbReference type="EMBL" id="KAK2972640.1"/>
    </source>
</evidence>
<dbReference type="InterPro" id="IPR011009">
    <property type="entry name" value="Kinase-like_dom_sf"/>
</dbReference>
<evidence type="ECO:0000256" key="2">
    <source>
        <dbReference type="ARBA" id="ARBA00008684"/>
    </source>
</evidence>
<evidence type="ECO:0000259" key="25">
    <source>
        <dbReference type="PROSITE" id="PS50126"/>
    </source>
</evidence>
<reference evidence="26" key="1">
    <citation type="submission" date="2022-12" db="EMBL/GenBank/DDBJ databases">
        <title>Draft genome assemblies for two species of Escallonia (Escalloniales).</title>
        <authorList>
            <person name="Chanderbali A."/>
            <person name="Dervinis C."/>
            <person name="Anghel I."/>
            <person name="Soltis D."/>
            <person name="Soltis P."/>
            <person name="Zapata F."/>
        </authorList>
    </citation>
    <scope>NUCLEOTIDE SEQUENCE</scope>
    <source>
        <strain evidence="26">UCBG92.1500</strain>
        <tissue evidence="26">Leaf</tissue>
    </source>
</reference>
<evidence type="ECO:0000256" key="18">
    <source>
        <dbReference type="ARBA" id="ARBA00023170"/>
    </source>
</evidence>
<evidence type="ECO:0000256" key="16">
    <source>
        <dbReference type="ARBA" id="ARBA00022989"/>
    </source>
</evidence>
<gene>
    <name evidence="26" type="ORF">RJ640_018347</name>
</gene>
<sequence length="2372" mass="259561">MAPPLQCKNSISSCSYYYSSFLLPCIIITFLHAPPLTSASTILHGNESDILALLAIKAKITQDPFNITTSWNSSLHYCNWVGVSCGHLHQRVTSINLMSLGLVGSLSPYIGNLTFLTGINIEANNFHGKIPQEIGGLFRLRHLNLSNNSFSGEIPANLSSCFNLVRLRLGFNSLTGKIPFQLGSLQKLEKLQLHYNKFTGSIPDSLGNLSSLGTLSLAVNNFEGRIPDALGRLKELHFIGLGVNNLNGMVPSSVFNLSSLTSLTLPYNKLHSTLPLDFGFTLPNLQVLNMGANRFTGPLPVSLSNASNLIELDINGNNFTGKVSIDFGGLPNLWWLVLASNQLGVGIADDLSFLKSLTRCRNLKMLDLSDNHLGGVLPAAIANLSTNLLSLRLGSNKLSGSIPIGIENLVNLTELQLQKNKLTGRIPIAIGDLIMLRLLDMSLNELSDFIPLSLSNLTRLYALHLENNYLTGSIPPSFGYFQYLQELDLSHNLLGGTIPEGVMGLSSLTVLLSLAKNNLSGSLPFEVGDLKNLGHLDVSDNTLSGEIPDSLGSCVTMERLHLEGNFFEGSIPPSFSSMRGLQDLDLSRNNLSGQIPAFFQRFLFENLNLSFNHFEGELPTEGVFANATTISVAGNAKLCGGMPELQLAGCPKNELKKREKSRGLKLMIPLLSGLLVLVLIMSLLIINRLRKTKREPFPESSPTLDLFLKVSYESLSIATGGFSSDNLIGSGGFGSVYKGILEPHETVVAVKVLYLRERGGLKSFMAECEALRSLRHRNLVKILTACSSVDNENKEFKALVYEFMPNGSLESWLHPISDSKEATDDLRILSLLQRLNIAIDVASALDYLHNHCHQPIVHCDLKPSNILLDNDMTAHVGDFGLARFVPETMHRPQRYESSSTEMKGTIGYAAPEYGLGSKVSPYGDVYSYGILLLEMFTGKKPTDDMFKDGVNLHNFVKMALPEQITVILDPIVLSSGGGDDEDKFTTECDSMLQNKVDQLQECLISILNIGLACSVEFPRERMDIGDVLKELQLIKGILLASRMTYSSMSRSTRFEGSSSRSATSILCEQGEFQIPFLDSAALTGSISAYIGNLSEIMMIWLPNNNFHGEIPAEVGRLPPDLGLKLPNLQLLQVDKNHRSGPLPRLSENRLSGEIPSSLGSFITLVQLSMAGNIFEGNVPSSLSSLRGFFLPVPEIILCMEVALLVCEGKEGTIGYAAPGKRPTDNMFKDDLNLHCYSLMVTPESLMHIVDVMLLSAEEENLRVDNTTECSRFLNRDSIGKCLTSIIGIGVACSVEAPRGRVDISDAAKELHLIKDILGIYDVHSWFLRFWFTPVNSLCYALGRPQLVWGKGYGNHASSPTVAEVDRGGNETDKLALVAFKAQVRDPLGFLTSWNDSNHFCNWEGVSCVRGNQRVAQLVLVYMGLTGSISPYLGNLSLITTIWLSNNSFQGEIPQELGYLSRLQLLDLSHNSLTGEIPVSLSNCSDLMGLGFADNEITGRIPVELGLLSKLLDLTFHSNCLRGDIPPSFGNLSQLEFLNGGQNKLQGFIPDTFGQLKNLLYLQLYCNELTGTIPSSVYNLSFLTVLSVSNNRLQGNLPPDLGLKFPTIKALEVGGNMFTGRVPMSLSNASWLSVLDISSNSFGGKVSLDFGRLPNLLRVIMCSNNLGSREADDLSFLTGLSNSSSLRTVGIAGNQFGGVFPEAVTNFSTGLQRLLLGSNKIFGSIPAGIENLINLQELSLDRNHVIGSIPLAICTLQKLEVLVLSRNKISGELPSCLGNLTLLSTFKADKNLIQGTLPPSIGRCTSLIMLDLSRNYIHGHIPEQLLCLTSLSILLNLSRNNLTGPFPLNMGSLINLAALDVSQNELSGEIPISLGGCITLVQLSLAGNFFEGNFPSALSYFRGLEFLDVSLNKFSGQIPTYLEDLIFLRSLNLSFNDFEGEVPTGGIFQNLTAMSFLGNYRLCGGVPELKLPNCIVENKTARRRPLMLKVFKYTAFAFAGLILLTLSLVKILWSIEKKEVPSSVSLYSEFFLKATYEMLFSATNGFSPENCVGEGSFGCVYKGTLNGPMTVAVKVLNLQDRVAYKSFIAECNTLRNIRHRNLVKIITVCSGFDYQGSEFKALVFEFMPNGSLEGWLHAPHMDELEKEARNLSLIQRLNIAIDVSSALEYLHRHCLKPIIHCDLKPSNILLDNAMTAHVGDFGLARFLPNGGRSHSPNHNSSGLVGTIGYAAPGKDFPSPTSLEVSRQGDMDSFGILLLEMFTAMRPTDSRFKDGLNLHRFAMMAVPAKVMHVVDPTIVPTEEEDLTAKNTIRNSRPVNRDSIEECLTSIIGIGVACSMEEPRERMDIIDAAKELRFVKDILLGEWVKMNTSIV</sequence>
<accession>A0AA88RA75</accession>
<dbReference type="FunFam" id="3.80.10.10:FF:000288">
    <property type="entry name" value="LRR receptor-like serine/threonine-protein kinase EFR"/>
    <property type="match status" value="2"/>
</dbReference>